<feature type="transmembrane region" description="Helical" evidence="5">
    <location>
        <begin position="12"/>
        <end position="29"/>
    </location>
</feature>
<dbReference type="EMBL" id="HBIU01044116">
    <property type="protein sequence ID" value="CAE0641090.1"/>
    <property type="molecule type" value="Transcribed_RNA"/>
</dbReference>
<feature type="transmembrane region" description="Helical" evidence="5">
    <location>
        <begin position="41"/>
        <end position="63"/>
    </location>
</feature>
<organism evidence="6">
    <name type="scientific">Heterosigma akashiwo</name>
    <name type="common">Chromophytic alga</name>
    <name type="synonym">Heterosigma carterae</name>
    <dbReference type="NCBI Taxonomy" id="2829"/>
    <lineage>
        <taxon>Eukaryota</taxon>
        <taxon>Sar</taxon>
        <taxon>Stramenopiles</taxon>
        <taxon>Ochrophyta</taxon>
        <taxon>Raphidophyceae</taxon>
        <taxon>Chattonellales</taxon>
        <taxon>Chattonellaceae</taxon>
        <taxon>Heterosigma</taxon>
    </lineage>
</organism>
<dbReference type="AlphaFoldDB" id="A0A6V1U6W2"/>
<feature type="transmembrane region" description="Helical" evidence="5">
    <location>
        <begin position="183"/>
        <end position="204"/>
    </location>
</feature>
<dbReference type="Pfam" id="PF04142">
    <property type="entry name" value="Nuc_sug_transp"/>
    <property type="match status" value="1"/>
</dbReference>
<evidence type="ECO:0000313" key="6">
    <source>
        <dbReference type="EMBL" id="CAE0641090.1"/>
    </source>
</evidence>
<comment type="subcellular location">
    <subcellularLocation>
        <location evidence="1">Membrane</location>
        <topology evidence="1">Multi-pass membrane protein</topology>
    </subcellularLocation>
</comment>
<gene>
    <name evidence="6" type="ORF">HAKA00212_LOCUS19915</name>
</gene>
<evidence type="ECO:0000256" key="1">
    <source>
        <dbReference type="ARBA" id="ARBA00004141"/>
    </source>
</evidence>
<evidence type="ECO:0000256" key="5">
    <source>
        <dbReference type="SAM" id="Phobius"/>
    </source>
</evidence>
<evidence type="ECO:0000256" key="4">
    <source>
        <dbReference type="ARBA" id="ARBA00023136"/>
    </source>
</evidence>
<proteinExistence type="predicted"/>
<name>A0A6V1U6W2_HETAK</name>
<dbReference type="InterPro" id="IPR007271">
    <property type="entry name" value="Nuc_sug_transpt"/>
</dbReference>
<keyword evidence="2 5" id="KW-0812">Transmembrane</keyword>
<dbReference type="InterPro" id="IPR037185">
    <property type="entry name" value="EmrE-like"/>
</dbReference>
<protein>
    <submittedName>
        <fullName evidence="6">Uncharacterized protein</fullName>
    </submittedName>
</protein>
<sequence>MASKVAKFKTKAMVLGILVFQNSALALMMRYTRKSSNSEKVYAATTAVFTSEVIKFLVSVAVFSKDQKCGLFRGLAYLQDFIVSRPLELLKIAVPSGLYTVQNYLQYLAVSNLDGPTFQLLSQLKILTTAAFAVALLGKKLMKAQWVSLLLLVCGVGLVQLSVQARASAAASPDPAGGGATALLPRAAVVVVRVPAAGVLFLFLL</sequence>
<evidence type="ECO:0000256" key="3">
    <source>
        <dbReference type="ARBA" id="ARBA00022989"/>
    </source>
</evidence>
<accession>A0A6V1U6W2</accession>
<dbReference type="PANTHER" id="PTHR10231">
    <property type="entry name" value="NUCLEOTIDE-SUGAR TRANSMEMBRANE TRANSPORTER"/>
    <property type="match status" value="1"/>
</dbReference>
<dbReference type="GO" id="GO:0015165">
    <property type="term" value="F:pyrimidine nucleotide-sugar transmembrane transporter activity"/>
    <property type="evidence" value="ECO:0007669"/>
    <property type="project" value="InterPro"/>
</dbReference>
<keyword evidence="3 5" id="KW-1133">Transmembrane helix</keyword>
<dbReference type="SUPFAM" id="SSF103481">
    <property type="entry name" value="Multidrug resistance efflux transporter EmrE"/>
    <property type="match status" value="1"/>
</dbReference>
<keyword evidence="4 5" id="KW-0472">Membrane</keyword>
<reference evidence="6" key="1">
    <citation type="submission" date="2021-01" db="EMBL/GenBank/DDBJ databases">
        <authorList>
            <person name="Corre E."/>
            <person name="Pelletier E."/>
            <person name="Niang G."/>
            <person name="Scheremetjew M."/>
            <person name="Finn R."/>
            <person name="Kale V."/>
            <person name="Holt S."/>
            <person name="Cochrane G."/>
            <person name="Meng A."/>
            <person name="Brown T."/>
            <person name="Cohen L."/>
        </authorList>
    </citation>
    <scope>NUCLEOTIDE SEQUENCE</scope>
    <source>
        <strain evidence="6">CCMP3107</strain>
    </source>
</reference>
<dbReference type="GO" id="GO:0000139">
    <property type="term" value="C:Golgi membrane"/>
    <property type="evidence" value="ECO:0007669"/>
    <property type="project" value="InterPro"/>
</dbReference>
<evidence type="ECO:0000256" key="2">
    <source>
        <dbReference type="ARBA" id="ARBA00022692"/>
    </source>
</evidence>
<feature type="transmembrane region" description="Helical" evidence="5">
    <location>
        <begin position="146"/>
        <end position="163"/>
    </location>
</feature>